<feature type="region of interest" description="Disordered" evidence="6">
    <location>
        <begin position="702"/>
        <end position="721"/>
    </location>
</feature>
<reference evidence="10" key="1">
    <citation type="submission" date="2021-01" db="EMBL/GenBank/DDBJ databases">
        <authorList>
            <consortium name="Aspergillus puulaauensis MK2 genome sequencing consortium"/>
            <person name="Kazuki M."/>
            <person name="Futagami T."/>
        </authorList>
    </citation>
    <scope>NUCLEOTIDE SEQUENCE</scope>
    <source>
        <strain evidence="10">MK2</strain>
    </source>
</reference>
<dbReference type="KEGG" id="apuu:APUU_70847S"/>
<protein>
    <recommendedName>
        <fullName evidence="12">SNF2 family N-terminal domain-containing protein</fullName>
    </recommendedName>
</protein>
<evidence type="ECO:0000256" key="6">
    <source>
        <dbReference type="SAM" id="MobiDB-lite"/>
    </source>
</evidence>
<feature type="compositionally biased region" description="Low complexity" evidence="6">
    <location>
        <begin position="61"/>
        <end position="71"/>
    </location>
</feature>
<feature type="compositionally biased region" description="Polar residues" evidence="6">
    <location>
        <begin position="702"/>
        <end position="711"/>
    </location>
</feature>
<name>A0A7R8ASK8_9EURO</name>
<dbReference type="Gene3D" id="3.40.50.10810">
    <property type="entry name" value="Tandem AAA-ATPase domain"/>
    <property type="match status" value="1"/>
</dbReference>
<keyword evidence="5" id="KW-0862">Zinc</keyword>
<sequence length="901" mass="100127">MVVPEKRGVPADGGRPGPKKVKHNLSDETGLQHVINSLAHIDLPNDRDSQTADSSSHSKARAPATATKPAPSVGAYDTCFGLICMQATSRGLIVPQECTPFTLEFEGHVVSITSKATNECVAVLVSETLSCVVRQFAVTLAGTVCGKKPQRPRAANSAAMIYAIGPQFISVRLIVYGFMQQKDAIANALAEGGLFFQHPGEWEFDQSVKYLNPQYLLGPGQEMPPLEELSVATCCVTGGPRSAQVRGLLDESAISQIQRIFDTPTSLGLIEEIKPSSRLTTPLKRHQNEALVMMIEKEQGIYEKAHFPTIWKASKNSRDRVIYQNIVTELFEVAHPPPLGGGILADDMGLGKTLSSLSIICDHLDQLDKTSHVGLRVPRSTLIVTPKSTIYEWGKQISLHIHPEKVRWMIYHGPNRQETACNLAEYDIVLTTYDTLRPEETRKGPLFENEWARVILDEAHRIRNRNSKTFTAVCGLRSQRRWCLTGTPIQNRLDDFGALLAFIKTPSLSTKALFDEYIARPIQENKKNGLKMLQKVVAATCLRRTKDNHLTELNLPRKLEKLEYVTMDRDDRELYEFFKRFSFLSTKSETTTQKQAPNVLALLCMLRLICDHGEALLTNRALKAWREHDPKLLSLGMLEANVTQCVSCHAQVDGAIPGNITIEELGCGHVLCDCCTAEAQNCGSQPSCPSCGMAGELPASFNTQSGSQEASKSPERRRYPPSAKVQAVLHNISKRQGQAGSNVQPCKAVIFSHWTKMLDLIGNTLNERGMAFQRIDGHSSLLQRKDSIETFSSDPQCSILLASIGAAGEGIDLTIANSVHIMEPHWNPMVESQAVDRVHRIGQKQDIEVVRYVVQDSIELYVRWVQNHKLQMIRESLSSSSEHNAETVSDVRWKKLLEFLE</sequence>
<gene>
    <name evidence="10" type="ORF">APUU_70847S</name>
</gene>
<dbReference type="InterPro" id="IPR002464">
    <property type="entry name" value="DNA/RNA_helicase_DEAH_CS"/>
</dbReference>
<evidence type="ECO:0000256" key="4">
    <source>
        <dbReference type="ARBA" id="ARBA00022840"/>
    </source>
</evidence>
<dbReference type="PANTHER" id="PTHR45626">
    <property type="entry name" value="TRANSCRIPTION TERMINATION FACTOR 2-RELATED"/>
    <property type="match status" value="1"/>
</dbReference>
<dbReference type="AlphaFoldDB" id="A0A7R8ASK8"/>
<dbReference type="InterPro" id="IPR014001">
    <property type="entry name" value="Helicase_ATP-bd"/>
</dbReference>
<feature type="domain" description="Helicase ATP-binding" evidence="8">
    <location>
        <begin position="333"/>
        <end position="506"/>
    </location>
</feature>
<feature type="domain" description="Helicase C-terminal" evidence="9">
    <location>
        <begin position="724"/>
        <end position="889"/>
    </location>
</feature>
<dbReference type="InterPro" id="IPR027417">
    <property type="entry name" value="P-loop_NTPase"/>
</dbReference>
<dbReference type="CDD" id="cd18793">
    <property type="entry name" value="SF2_C_SNF"/>
    <property type="match status" value="1"/>
</dbReference>
<feature type="region of interest" description="Disordered" evidence="6">
    <location>
        <begin position="44"/>
        <end position="71"/>
    </location>
</feature>
<dbReference type="Pfam" id="PF00176">
    <property type="entry name" value="SNF2-rel_dom"/>
    <property type="match status" value="1"/>
</dbReference>
<evidence type="ECO:0000313" key="10">
    <source>
        <dbReference type="EMBL" id="BCS29277.1"/>
    </source>
</evidence>
<evidence type="ECO:0000256" key="5">
    <source>
        <dbReference type="PROSITE-ProRule" id="PRU00175"/>
    </source>
</evidence>
<dbReference type="SUPFAM" id="SSF52540">
    <property type="entry name" value="P-loop containing nucleoside triphosphate hydrolases"/>
    <property type="match status" value="2"/>
</dbReference>
<evidence type="ECO:0000259" key="9">
    <source>
        <dbReference type="PROSITE" id="PS51194"/>
    </source>
</evidence>
<dbReference type="Gene3D" id="3.40.50.300">
    <property type="entry name" value="P-loop containing nucleotide triphosphate hydrolases"/>
    <property type="match status" value="1"/>
</dbReference>
<dbReference type="GO" id="GO:0008270">
    <property type="term" value="F:zinc ion binding"/>
    <property type="evidence" value="ECO:0007669"/>
    <property type="project" value="UniProtKB-KW"/>
</dbReference>
<keyword evidence="3" id="KW-0378">Hydrolase</keyword>
<dbReference type="InterPro" id="IPR001841">
    <property type="entry name" value="Znf_RING"/>
</dbReference>
<dbReference type="InterPro" id="IPR049730">
    <property type="entry name" value="SNF2/RAD54-like_C"/>
</dbReference>
<dbReference type="PROSITE" id="PS00690">
    <property type="entry name" value="DEAH_ATP_HELICASE"/>
    <property type="match status" value="1"/>
</dbReference>
<dbReference type="InterPro" id="IPR000330">
    <property type="entry name" value="SNF2_N"/>
</dbReference>
<evidence type="ECO:0008006" key="12">
    <source>
        <dbReference type="Google" id="ProtNLM"/>
    </source>
</evidence>
<proteinExistence type="predicted"/>
<keyword evidence="5" id="KW-0863">Zinc-finger</keyword>
<dbReference type="GO" id="GO:0005634">
    <property type="term" value="C:nucleus"/>
    <property type="evidence" value="ECO:0007669"/>
    <property type="project" value="UniProtKB-SubCell"/>
</dbReference>
<dbReference type="PROSITE" id="PS51194">
    <property type="entry name" value="HELICASE_CTER"/>
    <property type="match status" value="1"/>
</dbReference>
<feature type="region of interest" description="Disordered" evidence="6">
    <location>
        <begin position="1"/>
        <end position="27"/>
    </location>
</feature>
<dbReference type="InterPro" id="IPR001650">
    <property type="entry name" value="Helicase_C-like"/>
</dbReference>
<dbReference type="InterPro" id="IPR050628">
    <property type="entry name" value="SNF2_RAD54_helicase_TF"/>
</dbReference>
<dbReference type="GO" id="GO:0005524">
    <property type="term" value="F:ATP binding"/>
    <property type="evidence" value="ECO:0007669"/>
    <property type="project" value="UniProtKB-KW"/>
</dbReference>
<dbReference type="CDD" id="cd18008">
    <property type="entry name" value="DEXDc_SHPRH-like"/>
    <property type="match status" value="1"/>
</dbReference>
<reference evidence="10" key="2">
    <citation type="submission" date="2021-02" db="EMBL/GenBank/DDBJ databases">
        <title>Aspergillus puulaauensis MK2 genome sequence.</title>
        <authorList>
            <person name="Futagami T."/>
            <person name="Mori K."/>
            <person name="Kadooka C."/>
            <person name="Tanaka T."/>
        </authorList>
    </citation>
    <scope>NUCLEOTIDE SEQUENCE</scope>
    <source>
        <strain evidence="10">MK2</strain>
    </source>
</reference>
<dbReference type="InterPro" id="IPR038718">
    <property type="entry name" value="SNF2-like_sf"/>
</dbReference>
<dbReference type="PROSITE" id="PS50089">
    <property type="entry name" value="ZF_RING_2"/>
    <property type="match status" value="1"/>
</dbReference>
<dbReference type="PROSITE" id="PS51192">
    <property type="entry name" value="HELICASE_ATP_BIND_1"/>
    <property type="match status" value="1"/>
</dbReference>
<feature type="domain" description="RING-type" evidence="7">
    <location>
        <begin position="645"/>
        <end position="691"/>
    </location>
</feature>
<dbReference type="SMART" id="SM00490">
    <property type="entry name" value="HELICc"/>
    <property type="match status" value="1"/>
</dbReference>
<dbReference type="Proteomes" id="UP000654913">
    <property type="component" value="Chromosome 7"/>
</dbReference>
<dbReference type="RefSeq" id="XP_041561463.1">
    <property type="nucleotide sequence ID" value="XM_041695765.1"/>
</dbReference>
<dbReference type="GO" id="GO:0006281">
    <property type="term" value="P:DNA repair"/>
    <property type="evidence" value="ECO:0007669"/>
    <property type="project" value="TreeGrafter"/>
</dbReference>
<dbReference type="PANTHER" id="PTHR45626:SF52">
    <property type="entry name" value="SINGLE-STRANDED DNA-DEPENDENT ATPASE (EUROFUNG)"/>
    <property type="match status" value="1"/>
</dbReference>
<dbReference type="EMBL" id="AP024449">
    <property type="protein sequence ID" value="BCS29277.1"/>
    <property type="molecule type" value="Genomic_DNA"/>
</dbReference>
<accession>A0A7R8ASK8</accession>
<organism evidence="10 11">
    <name type="scientific">Aspergillus puulaauensis</name>
    <dbReference type="NCBI Taxonomy" id="1220207"/>
    <lineage>
        <taxon>Eukaryota</taxon>
        <taxon>Fungi</taxon>
        <taxon>Dikarya</taxon>
        <taxon>Ascomycota</taxon>
        <taxon>Pezizomycotina</taxon>
        <taxon>Eurotiomycetes</taxon>
        <taxon>Eurotiomycetidae</taxon>
        <taxon>Eurotiales</taxon>
        <taxon>Aspergillaceae</taxon>
        <taxon>Aspergillus</taxon>
    </lineage>
</organism>
<dbReference type="GO" id="GO:0016787">
    <property type="term" value="F:hydrolase activity"/>
    <property type="evidence" value="ECO:0007669"/>
    <property type="project" value="UniProtKB-KW"/>
</dbReference>
<keyword evidence="2" id="KW-0547">Nucleotide-binding</keyword>
<evidence type="ECO:0000313" key="11">
    <source>
        <dbReference type="Proteomes" id="UP000654913"/>
    </source>
</evidence>
<evidence type="ECO:0000256" key="2">
    <source>
        <dbReference type="ARBA" id="ARBA00022741"/>
    </source>
</evidence>
<dbReference type="GeneID" id="64979274"/>
<dbReference type="Pfam" id="PF00271">
    <property type="entry name" value="Helicase_C"/>
    <property type="match status" value="1"/>
</dbReference>
<keyword evidence="11" id="KW-1185">Reference proteome</keyword>
<comment type="subcellular location">
    <subcellularLocation>
        <location evidence="1">Nucleus</location>
    </subcellularLocation>
</comment>
<dbReference type="GO" id="GO:0008094">
    <property type="term" value="F:ATP-dependent activity, acting on DNA"/>
    <property type="evidence" value="ECO:0007669"/>
    <property type="project" value="TreeGrafter"/>
</dbReference>
<evidence type="ECO:0000259" key="8">
    <source>
        <dbReference type="PROSITE" id="PS51192"/>
    </source>
</evidence>
<evidence type="ECO:0000259" key="7">
    <source>
        <dbReference type="PROSITE" id="PS50089"/>
    </source>
</evidence>
<evidence type="ECO:0000256" key="3">
    <source>
        <dbReference type="ARBA" id="ARBA00022801"/>
    </source>
</evidence>
<dbReference type="SMART" id="SM00487">
    <property type="entry name" value="DEXDc"/>
    <property type="match status" value="1"/>
</dbReference>
<dbReference type="OrthoDB" id="448448at2759"/>
<evidence type="ECO:0000256" key="1">
    <source>
        <dbReference type="ARBA" id="ARBA00004123"/>
    </source>
</evidence>
<keyword evidence="4" id="KW-0067">ATP-binding</keyword>
<keyword evidence="5" id="KW-0479">Metal-binding</keyword>